<dbReference type="EMBL" id="UINC01032856">
    <property type="protein sequence ID" value="SVB21201.1"/>
    <property type="molecule type" value="Genomic_DNA"/>
</dbReference>
<evidence type="ECO:0000313" key="5">
    <source>
        <dbReference type="EMBL" id="SVB21201.1"/>
    </source>
</evidence>
<dbReference type="GO" id="GO:0003729">
    <property type="term" value="F:mRNA binding"/>
    <property type="evidence" value="ECO:0007669"/>
    <property type="project" value="TreeGrafter"/>
</dbReference>
<keyword evidence="3" id="KW-0687">Ribonucleoprotein</keyword>
<sequence length="178" mass="20290">MKNTINISFFYYFIDLIFSSMYVHRMKTFSLKREQIKKKWLLIDADKAVLGRLAVISATILRGKNKPEYTPNQDCGDNLIIINSDKVHLTGNKEKEKIYYKHTGFPGGLKETNPAKIKEKNKSADIIKLAIKRMIPKGPLGSQQLSNCKIFSGSEHVHKAQNPEVLDIAKLNNKNISR</sequence>
<evidence type="ECO:0008006" key="6">
    <source>
        <dbReference type="Google" id="ProtNLM"/>
    </source>
</evidence>
<keyword evidence="2" id="KW-0689">Ribosomal protein</keyword>
<evidence type="ECO:0000256" key="2">
    <source>
        <dbReference type="ARBA" id="ARBA00022980"/>
    </source>
</evidence>
<dbReference type="HAMAP" id="MF_01366">
    <property type="entry name" value="Ribosomal_uL13"/>
    <property type="match status" value="1"/>
</dbReference>
<feature type="transmembrane region" description="Helical" evidence="4">
    <location>
        <begin position="6"/>
        <end position="23"/>
    </location>
</feature>
<name>A0A382C681_9ZZZZ</name>
<dbReference type="Pfam" id="PF00572">
    <property type="entry name" value="Ribosomal_L13"/>
    <property type="match status" value="1"/>
</dbReference>
<reference evidence="5" key="1">
    <citation type="submission" date="2018-05" db="EMBL/GenBank/DDBJ databases">
        <authorList>
            <person name="Lanie J.A."/>
            <person name="Ng W.-L."/>
            <person name="Kazmierczak K.M."/>
            <person name="Andrzejewski T.M."/>
            <person name="Davidsen T.M."/>
            <person name="Wayne K.J."/>
            <person name="Tettelin H."/>
            <person name="Glass J.I."/>
            <person name="Rusch D."/>
            <person name="Podicherti R."/>
            <person name="Tsui H.-C.T."/>
            <person name="Winkler M.E."/>
        </authorList>
    </citation>
    <scope>NUCLEOTIDE SEQUENCE</scope>
</reference>
<dbReference type="GO" id="GO:0022625">
    <property type="term" value="C:cytosolic large ribosomal subunit"/>
    <property type="evidence" value="ECO:0007669"/>
    <property type="project" value="TreeGrafter"/>
</dbReference>
<keyword evidence="4" id="KW-0812">Transmembrane</keyword>
<dbReference type="InterPro" id="IPR005823">
    <property type="entry name" value="Ribosomal_uL13_bac-type"/>
</dbReference>
<comment type="similarity">
    <text evidence="1">Belongs to the universal ribosomal protein uL13 family.</text>
</comment>
<dbReference type="PANTHER" id="PTHR11545:SF2">
    <property type="entry name" value="LARGE RIBOSOMAL SUBUNIT PROTEIN UL13M"/>
    <property type="match status" value="1"/>
</dbReference>
<organism evidence="5">
    <name type="scientific">marine metagenome</name>
    <dbReference type="NCBI Taxonomy" id="408172"/>
    <lineage>
        <taxon>unclassified sequences</taxon>
        <taxon>metagenomes</taxon>
        <taxon>ecological metagenomes</taxon>
    </lineage>
</organism>
<keyword evidence="4" id="KW-1133">Transmembrane helix</keyword>
<dbReference type="PANTHER" id="PTHR11545">
    <property type="entry name" value="RIBOSOMAL PROTEIN L13"/>
    <property type="match status" value="1"/>
</dbReference>
<dbReference type="GO" id="GO:0006412">
    <property type="term" value="P:translation"/>
    <property type="evidence" value="ECO:0007669"/>
    <property type="project" value="InterPro"/>
</dbReference>
<protein>
    <recommendedName>
        <fullName evidence="6">50S ribosomal protein L13</fullName>
    </recommendedName>
</protein>
<dbReference type="GO" id="GO:0017148">
    <property type="term" value="P:negative regulation of translation"/>
    <property type="evidence" value="ECO:0007669"/>
    <property type="project" value="TreeGrafter"/>
</dbReference>
<dbReference type="PIRSF" id="PIRSF002181">
    <property type="entry name" value="Ribosomal_L13"/>
    <property type="match status" value="1"/>
</dbReference>
<evidence type="ECO:0000256" key="4">
    <source>
        <dbReference type="SAM" id="Phobius"/>
    </source>
</evidence>
<dbReference type="CDD" id="cd00392">
    <property type="entry name" value="Ribosomal_L13"/>
    <property type="match status" value="1"/>
</dbReference>
<proteinExistence type="inferred from homology"/>
<evidence type="ECO:0000256" key="3">
    <source>
        <dbReference type="ARBA" id="ARBA00023274"/>
    </source>
</evidence>
<dbReference type="SUPFAM" id="SSF52161">
    <property type="entry name" value="Ribosomal protein L13"/>
    <property type="match status" value="1"/>
</dbReference>
<keyword evidence="4" id="KW-0472">Membrane</keyword>
<evidence type="ECO:0000256" key="1">
    <source>
        <dbReference type="ARBA" id="ARBA00006227"/>
    </source>
</evidence>
<dbReference type="GO" id="GO:0003735">
    <property type="term" value="F:structural constituent of ribosome"/>
    <property type="evidence" value="ECO:0007669"/>
    <property type="project" value="InterPro"/>
</dbReference>
<gene>
    <name evidence="5" type="ORF">METZ01_LOCUS174055</name>
</gene>
<accession>A0A382C681</accession>
<dbReference type="Gene3D" id="3.90.1180.10">
    <property type="entry name" value="Ribosomal protein L13"/>
    <property type="match status" value="1"/>
</dbReference>
<dbReference type="NCBIfam" id="TIGR01066">
    <property type="entry name" value="rplM_bact"/>
    <property type="match status" value="1"/>
</dbReference>
<dbReference type="AlphaFoldDB" id="A0A382C681"/>
<dbReference type="InterPro" id="IPR036899">
    <property type="entry name" value="Ribosomal_uL13_sf"/>
</dbReference>
<dbReference type="InterPro" id="IPR005822">
    <property type="entry name" value="Ribosomal_uL13"/>
</dbReference>